<accession>A0AA86SP95</accession>
<keyword evidence="2" id="KW-1185">Reference proteome</keyword>
<evidence type="ECO:0000313" key="1">
    <source>
        <dbReference type="EMBL" id="CAJ1958551.1"/>
    </source>
</evidence>
<evidence type="ECO:0000313" key="2">
    <source>
        <dbReference type="Proteomes" id="UP001189624"/>
    </source>
</evidence>
<name>A0AA86SP95_9FABA</name>
<dbReference type="Proteomes" id="UP001189624">
    <property type="component" value="Chromosome 5"/>
</dbReference>
<gene>
    <name evidence="1" type="ORF">AYBTSS11_LOCUS17801</name>
</gene>
<dbReference type="EMBL" id="OY731402">
    <property type="protein sequence ID" value="CAJ1958551.1"/>
    <property type="molecule type" value="Genomic_DNA"/>
</dbReference>
<protein>
    <submittedName>
        <fullName evidence="1">Uncharacterized protein</fullName>
    </submittedName>
</protein>
<sequence length="176" mass="19387">MRLGPMIGGGHSLQKQKNGKTHYIIVWFEVLGYYVYLSKTTVDVHACDPSWTNFVPSLTNSSSRTTLGFKKDIQVCYLTEANVTFLESSSEHSLCMRPLEAPDVSLSPISLPCMIPSTVTNRSVSYLLLVRLYAIVGRKTMVDWTRLFAAMGATSITGLSETLLISGQLVLSGDIM</sequence>
<reference evidence="1" key="1">
    <citation type="submission" date="2023-10" db="EMBL/GenBank/DDBJ databases">
        <authorList>
            <person name="Domelevo Entfellner J.-B."/>
        </authorList>
    </citation>
    <scope>NUCLEOTIDE SEQUENCE</scope>
</reference>
<dbReference type="Gramene" id="rna-AYBTSS11_LOCUS17801">
    <property type="protein sequence ID" value="CAJ1958551.1"/>
    <property type="gene ID" value="gene-AYBTSS11_LOCUS17801"/>
</dbReference>
<organism evidence="1 2">
    <name type="scientific">Sphenostylis stenocarpa</name>
    <dbReference type="NCBI Taxonomy" id="92480"/>
    <lineage>
        <taxon>Eukaryota</taxon>
        <taxon>Viridiplantae</taxon>
        <taxon>Streptophyta</taxon>
        <taxon>Embryophyta</taxon>
        <taxon>Tracheophyta</taxon>
        <taxon>Spermatophyta</taxon>
        <taxon>Magnoliopsida</taxon>
        <taxon>eudicotyledons</taxon>
        <taxon>Gunneridae</taxon>
        <taxon>Pentapetalae</taxon>
        <taxon>rosids</taxon>
        <taxon>fabids</taxon>
        <taxon>Fabales</taxon>
        <taxon>Fabaceae</taxon>
        <taxon>Papilionoideae</taxon>
        <taxon>50 kb inversion clade</taxon>
        <taxon>NPAAA clade</taxon>
        <taxon>indigoferoid/millettioid clade</taxon>
        <taxon>Phaseoleae</taxon>
        <taxon>Sphenostylis</taxon>
    </lineage>
</organism>
<proteinExistence type="predicted"/>
<dbReference type="AlphaFoldDB" id="A0AA86SP95"/>